<dbReference type="InterPro" id="IPR003821">
    <property type="entry name" value="DXP_reductoisomerase"/>
</dbReference>
<dbReference type="GO" id="GO:0030145">
    <property type="term" value="F:manganese ion binding"/>
    <property type="evidence" value="ECO:0007669"/>
    <property type="project" value="TreeGrafter"/>
</dbReference>
<evidence type="ECO:0000256" key="6">
    <source>
        <dbReference type="ARBA" id="ARBA00023211"/>
    </source>
</evidence>
<evidence type="ECO:0000256" key="5">
    <source>
        <dbReference type="ARBA" id="ARBA00023002"/>
    </source>
</evidence>
<keyword evidence="6 9" id="KW-0464">Manganese</keyword>
<feature type="binding site" evidence="9">
    <location>
        <position position="14"/>
    </location>
    <ligand>
        <name>NADPH</name>
        <dbReference type="ChEBI" id="CHEBI:57783"/>
    </ligand>
</feature>
<dbReference type="InterPro" id="IPR036291">
    <property type="entry name" value="NAD(P)-bd_dom_sf"/>
</dbReference>
<feature type="binding site" evidence="9">
    <location>
        <position position="154"/>
    </location>
    <ligand>
        <name>1-deoxy-D-xylulose 5-phosphate</name>
        <dbReference type="ChEBI" id="CHEBI:57792"/>
    </ligand>
</feature>
<dbReference type="RefSeq" id="WP_126725934.1">
    <property type="nucleotide sequence ID" value="NZ_RYZH01000024.1"/>
</dbReference>
<dbReference type="HAMAP" id="MF_00183">
    <property type="entry name" value="DXP_reductoisom"/>
    <property type="match status" value="1"/>
</dbReference>
<dbReference type="Pfam" id="PF13288">
    <property type="entry name" value="DXPR_C"/>
    <property type="match status" value="1"/>
</dbReference>
<evidence type="ECO:0000256" key="8">
    <source>
        <dbReference type="ARBA" id="ARBA00048543"/>
    </source>
</evidence>
<feature type="binding site" evidence="9">
    <location>
        <position position="220"/>
    </location>
    <ligand>
        <name>1-deoxy-D-xylulose 5-phosphate</name>
        <dbReference type="ChEBI" id="CHEBI:57792"/>
    </ligand>
</feature>
<dbReference type="SUPFAM" id="SSF55347">
    <property type="entry name" value="Glyceraldehyde-3-phosphate dehydrogenase-like, C-terminal domain"/>
    <property type="match status" value="1"/>
</dbReference>
<dbReference type="GO" id="GO:0016853">
    <property type="term" value="F:isomerase activity"/>
    <property type="evidence" value="ECO:0007669"/>
    <property type="project" value="UniProtKB-KW"/>
</dbReference>
<feature type="domain" description="DXP reductoisomerase C-terminal" evidence="12">
    <location>
        <begin position="263"/>
        <end position="379"/>
    </location>
</feature>
<dbReference type="InterPro" id="IPR013512">
    <property type="entry name" value="DXP_reductoisomerase_N"/>
</dbReference>
<evidence type="ECO:0000313" key="13">
    <source>
        <dbReference type="EMBL" id="RUL87217.1"/>
    </source>
</evidence>
<proteinExistence type="inferred from homology"/>
<dbReference type="Pfam" id="PF08436">
    <property type="entry name" value="DXP_redisom_C"/>
    <property type="match status" value="1"/>
</dbReference>
<feature type="binding site" evidence="9">
    <location>
        <position position="207"/>
    </location>
    <ligand>
        <name>NADPH</name>
        <dbReference type="ChEBI" id="CHEBI:57783"/>
    </ligand>
</feature>
<reference evidence="13 14" key="1">
    <citation type="submission" date="2018-12" db="EMBL/GenBank/DDBJ databases">
        <authorList>
            <person name="Toschakov S.V."/>
        </authorList>
    </citation>
    <scope>NUCLEOTIDE SEQUENCE [LARGE SCALE GENOMIC DNA]</scope>
    <source>
        <strain evidence="13 14">GM2012</strain>
    </source>
</reference>
<evidence type="ECO:0000259" key="11">
    <source>
        <dbReference type="Pfam" id="PF08436"/>
    </source>
</evidence>
<dbReference type="PANTHER" id="PTHR30525:SF0">
    <property type="entry name" value="1-DEOXY-D-XYLULOSE 5-PHOSPHATE REDUCTOISOMERASE, CHLOROPLASTIC"/>
    <property type="match status" value="1"/>
</dbReference>
<feature type="binding site" evidence="9">
    <location>
        <position position="15"/>
    </location>
    <ligand>
        <name>NADPH</name>
        <dbReference type="ChEBI" id="CHEBI:57783"/>
    </ligand>
</feature>
<feature type="binding site" evidence="9">
    <location>
        <position position="13"/>
    </location>
    <ligand>
        <name>NADPH</name>
        <dbReference type="ChEBI" id="CHEBI:57783"/>
    </ligand>
</feature>
<sequence length="386" mass="42412">MADPQNVVILGSTGSIGRSALSVLEHDNRRRLRALGLAARSSWEELIEQARRHQPRWVALTDPEAAARVDGQLRGTSVELLAGRDGLVRMVQEPAVDKVVSAIVGAAGLESTWAALEAGKAVALANKETLVVGGPLITELARERNAPLLPVDSEHSAIFQCLQSGQPREVRRVILTSSGGPFRGKSRRELEGVTPEQALRHPTWRMGPKITIDSATLMNKALEVIEARWLFDLRPEQIEVVVHPESIVHSMVEFVDGSVVAQLSPPDMRLPIQYALTYPDRLDCPSPRFDLTRSLALHFHPPDRETFPCLDLGFEVMRRGGTAGAALNAANEAAVQRFLDGQIAFLDIPRACRAALDHHEFDPRPSLATLDAVDRRARQEVARWAP</sequence>
<evidence type="ECO:0000256" key="1">
    <source>
        <dbReference type="ARBA" id="ARBA00005094"/>
    </source>
</evidence>
<dbReference type="OrthoDB" id="9806546at2"/>
<keyword evidence="13" id="KW-0413">Isomerase</keyword>
<comment type="function">
    <text evidence="9">Catalyzes the NADPH-dependent rearrangement and reduction of 1-deoxy-D-xylulose-5-phosphate (DXP) to 2-C-methyl-D-erythritol 4-phosphate (MEP).</text>
</comment>
<feature type="binding site" evidence="9">
    <location>
        <position position="127"/>
    </location>
    <ligand>
        <name>1-deoxy-D-xylulose 5-phosphate</name>
        <dbReference type="ChEBI" id="CHEBI:57792"/>
    </ligand>
</feature>
<feature type="domain" description="1-deoxy-D-xylulose 5-phosphate reductoisomerase C-terminal" evidence="11">
    <location>
        <begin position="148"/>
        <end position="231"/>
    </location>
</feature>
<keyword evidence="3 9" id="KW-0479">Metal-binding</keyword>
<evidence type="ECO:0000256" key="3">
    <source>
        <dbReference type="ARBA" id="ARBA00022723"/>
    </source>
</evidence>
<dbReference type="SUPFAM" id="SSF69055">
    <property type="entry name" value="1-deoxy-D-xylulose-5-phosphate reductoisomerase, C-terminal domain"/>
    <property type="match status" value="1"/>
</dbReference>
<dbReference type="FunFam" id="3.40.50.720:FF:000045">
    <property type="entry name" value="1-deoxy-D-xylulose 5-phosphate reductoisomerase"/>
    <property type="match status" value="1"/>
</dbReference>
<dbReference type="AlphaFoldDB" id="A0A432MJ10"/>
<dbReference type="InterPro" id="IPR026877">
    <property type="entry name" value="DXPR_C"/>
</dbReference>
<feature type="binding site" evidence="9">
    <location>
        <position position="223"/>
    </location>
    <ligand>
        <name>Mn(2+)</name>
        <dbReference type="ChEBI" id="CHEBI:29035"/>
    </ligand>
</feature>
<name>A0A432MJ10_9BACT</name>
<feature type="binding site" evidence="9">
    <location>
        <position position="152"/>
    </location>
    <ligand>
        <name>Mn(2+)</name>
        <dbReference type="ChEBI" id="CHEBI:29035"/>
    </ligand>
</feature>
<reference evidence="13 14" key="2">
    <citation type="submission" date="2019-01" db="EMBL/GenBank/DDBJ databases">
        <title>Tautonia sociabilis, a novel thermotolerant planctomycete of Isosphaeraceae family, isolated from a 4000 m deep subterranean habitat.</title>
        <authorList>
            <person name="Kovaleva O.L."/>
            <person name="Elcheninov A.G."/>
            <person name="Van Heerden E."/>
            <person name="Toshchakov S.V."/>
            <person name="Novikov A."/>
            <person name="Bonch-Osmolovskaya E.A."/>
            <person name="Kublanov I.V."/>
        </authorList>
    </citation>
    <scope>NUCLEOTIDE SEQUENCE [LARGE SCALE GENOMIC DNA]</scope>
    <source>
        <strain evidence="13 14">GM2012</strain>
    </source>
</reference>
<feature type="binding site" evidence="9">
    <location>
        <position position="201"/>
    </location>
    <ligand>
        <name>1-deoxy-D-xylulose 5-phosphate</name>
        <dbReference type="ChEBI" id="CHEBI:57792"/>
    </ligand>
</feature>
<dbReference type="NCBIfam" id="TIGR00243">
    <property type="entry name" value="Dxr"/>
    <property type="match status" value="1"/>
</dbReference>
<comment type="pathway">
    <text evidence="1 9">Isoprenoid biosynthesis; isopentenyl diphosphate biosynthesis via DXP pathway; isopentenyl diphosphate from 1-deoxy-D-xylulose 5-phosphate: step 1/6.</text>
</comment>
<dbReference type="NCBIfam" id="NF009114">
    <property type="entry name" value="PRK12464.1"/>
    <property type="match status" value="1"/>
</dbReference>
<dbReference type="EC" id="1.1.1.267" evidence="9"/>
<keyword evidence="5 9" id="KW-0560">Oxidoreductase</keyword>
<accession>A0A432MJ10</accession>
<dbReference type="Pfam" id="PF02670">
    <property type="entry name" value="DXP_reductoisom"/>
    <property type="match status" value="1"/>
</dbReference>
<evidence type="ECO:0000256" key="4">
    <source>
        <dbReference type="ARBA" id="ARBA00022857"/>
    </source>
</evidence>
<dbReference type="GO" id="GO:0070402">
    <property type="term" value="F:NADPH binding"/>
    <property type="evidence" value="ECO:0007669"/>
    <property type="project" value="InterPro"/>
</dbReference>
<organism evidence="13 14">
    <name type="scientific">Tautonia sociabilis</name>
    <dbReference type="NCBI Taxonomy" id="2080755"/>
    <lineage>
        <taxon>Bacteria</taxon>
        <taxon>Pseudomonadati</taxon>
        <taxon>Planctomycetota</taxon>
        <taxon>Planctomycetia</taxon>
        <taxon>Isosphaerales</taxon>
        <taxon>Isosphaeraceae</taxon>
        <taxon>Tautonia</taxon>
    </lineage>
</organism>
<gene>
    <name evidence="9" type="primary">dxr</name>
    <name evidence="13" type="ORF">TsocGM_13405</name>
</gene>
<protein>
    <recommendedName>
        <fullName evidence="9">1-deoxy-D-xylulose 5-phosphate reductoisomerase</fullName>
        <shortName evidence="9">DXP reductoisomerase</shortName>
        <ecNumber evidence="9">1.1.1.267</ecNumber>
    </recommendedName>
    <alternativeName>
        <fullName evidence="9">1-deoxyxylulose-5-phosphate reductoisomerase</fullName>
    </alternativeName>
    <alternativeName>
        <fullName evidence="9">2-C-methyl-D-erythritol 4-phosphate synthase</fullName>
    </alternativeName>
</protein>
<comment type="cofactor">
    <cofactor evidence="9">
        <name>Mg(2+)</name>
        <dbReference type="ChEBI" id="CHEBI:18420"/>
    </cofactor>
    <cofactor evidence="9">
        <name>Mn(2+)</name>
        <dbReference type="ChEBI" id="CHEBI:29035"/>
    </cofactor>
</comment>
<feature type="binding site" evidence="9">
    <location>
        <position position="223"/>
    </location>
    <ligand>
        <name>1-deoxy-D-xylulose 5-phosphate</name>
        <dbReference type="ChEBI" id="CHEBI:57792"/>
    </ligand>
</feature>
<evidence type="ECO:0000313" key="14">
    <source>
        <dbReference type="Proteomes" id="UP000280296"/>
    </source>
</evidence>
<comment type="catalytic activity">
    <reaction evidence="8">
        <text>2-C-methyl-D-erythritol 4-phosphate + NADP(+) = 1-deoxy-D-xylulose 5-phosphate + NADPH + H(+)</text>
        <dbReference type="Rhea" id="RHEA:13717"/>
        <dbReference type="ChEBI" id="CHEBI:15378"/>
        <dbReference type="ChEBI" id="CHEBI:57783"/>
        <dbReference type="ChEBI" id="CHEBI:57792"/>
        <dbReference type="ChEBI" id="CHEBI:58262"/>
        <dbReference type="ChEBI" id="CHEBI:58349"/>
        <dbReference type="EC" id="1.1.1.267"/>
    </reaction>
    <physiologicalReaction direction="right-to-left" evidence="8">
        <dbReference type="Rhea" id="RHEA:13719"/>
    </physiologicalReaction>
</comment>
<dbReference type="PIRSF" id="PIRSF006205">
    <property type="entry name" value="Dxp_reductismrs"/>
    <property type="match status" value="1"/>
</dbReference>
<dbReference type="InterPro" id="IPR013644">
    <property type="entry name" value="DXP_reductoisomerase_C"/>
</dbReference>
<feature type="binding site" evidence="9">
    <location>
        <position position="16"/>
    </location>
    <ligand>
        <name>NADPH</name>
        <dbReference type="ChEBI" id="CHEBI:57783"/>
    </ligand>
</feature>
<keyword evidence="9" id="KW-0460">Magnesium</keyword>
<dbReference type="SUPFAM" id="SSF51735">
    <property type="entry name" value="NAD(P)-binding Rossmann-fold domains"/>
    <property type="match status" value="1"/>
</dbReference>
<feature type="binding site" evidence="9">
    <location>
        <position position="126"/>
    </location>
    <ligand>
        <name>NADPH</name>
        <dbReference type="ChEBI" id="CHEBI:57783"/>
    </ligand>
</feature>
<feature type="binding site" evidence="9">
    <location>
        <position position="154"/>
    </location>
    <ligand>
        <name>Mn(2+)</name>
        <dbReference type="ChEBI" id="CHEBI:29035"/>
    </ligand>
</feature>
<comment type="caution">
    <text evidence="9">Lacks conserved residue(s) required for the propagation of feature annotation.</text>
</comment>
<dbReference type="GO" id="GO:0051484">
    <property type="term" value="P:isopentenyl diphosphate biosynthetic process, methylerythritol 4-phosphate pathway involved in terpenoid biosynthetic process"/>
    <property type="evidence" value="ECO:0007669"/>
    <property type="project" value="UniProtKB-ARBA"/>
</dbReference>
<dbReference type="UniPathway" id="UPA00056">
    <property type="reaction ID" value="UER00092"/>
</dbReference>
<dbReference type="EMBL" id="RYZH01000024">
    <property type="protein sequence ID" value="RUL87217.1"/>
    <property type="molecule type" value="Genomic_DNA"/>
</dbReference>
<keyword evidence="14" id="KW-1185">Reference proteome</keyword>
<evidence type="ECO:0000259" key="12">
    <source>
        <dbReference type="Pfam" id="PF13288"/>
    </source>
</evidence>
<comment type="caution">
    <text evidence="13">The sequence shown here is derived from an EMBL/GenBank/DDBJ whole genome shotgun (WGS) entry which is preliminary data.</text>
</comment>
<feature type="binding site" evidence="9">
    <location>
        <position position="219"/>
    </location>
    <ligand>
        <name>1-deoxy-D-xylulose 5-phosphate</name>
        <dbReference type="ChEBI" id="CHEBI:57792"/>
    </ligand>
</feature>
<dbReference type="Gene3D" id="3.40.50.720">
    <property type="entry name" value="NAD(P)-binding Rossmann-like Domain"/>
    <property type="match status" value="1"/>
</dbReference>
<dbReference type="InterPro" id="IPR036169">
    <property type="entry name" value="DXPR_C_sf"/>
</dbReference>
<comment type="similarity">
    <text evidence="2 9">Belongs to the DXR family.</text>
</comment>
<evidence type="ECO:0000259" key="10">
    <source>
        <dbReference type="Pfam" id="PF02670"/>
    </source>
</evidence>
<evidence type="ECO:0000256" key="9">
    <source>
        <dbReference type="HAMAP-Rule" id="MF_00183"/>
    </source>
</evidence>
<dbReference type="Gene3D" id="1.10.1740.10">
    <property type="match status" value="1"/>
</dbReference>
<dbReference type="PANTHER" id="PTHR30525">
    <property type="entry name" value="1-DEOXY-D-XYLULOSE 5-PHOSPHATE REDUCTOISOMERASE"/>
    <property type="match status" value="1"/>
</dbReference>
<dbReference type="GO" id="GO:0030604">
    <property type="term" value="F:1-deoxy-D-xylulose-5-phosphate reductoisomerase activity"/>
    <property type="evidence" value="ECO:0007669"/>
    <property type="project" value="UniProtKB-UniRule"/>
</dbReference>
<evidence type="ECO:0000256" key="2">
    <source>
        <dbReference type="ARBA" id="ARBA00006825"/>
    </source>
</evidence>
<evidence type="ECO:0000256" key="7">
    <source>
        <dbReference type="ARBA" id="ARBA00023229"/>
    </source>
</evidence>
<feature type="binding site" evidence="9">
    <location>
        <position position="178"/>
    </location>
    <ligand>
        <name>1-deoxy-D-xylulose 5-phosphate</name>
        <dbReference type="ChEBI" id="CHEBI:57792"/>
    </ligand>
</feature>
<keyword evidence="7 9" id="KW-0414">Isoprene biosynthesis</keyword>
<keyword evidence="4 9" id="KW-0521">NADP</keyword>
<dbReference type="Proteomes" id="UP000280296">
    <property type="component" value="Unassembled WGS sequence"/>
</dbReference>
<feature type="binding site" evidence="9">
    <location>
        <position position="128"/>
    </location>
    <ligand>
        <name>NADPH</name>
        <dbReference type="ChEBI" id="CHEBI:57783"/>
    </ligand>
</feature>
<feature type="binding site" evidence="9">
    <location>
        <position position="214"/>
    </location>
    <ligand>
        <name>1-deoxy-D-xylulose 5-phosphate</name>
        <dbReference type="ChEBI" id="CHEBI:57792"/>
    </ligand>
</feature>
<feature type="domain" description="1-deoxy-D-xylulose 5-phosphate reductoisomerase N-terminal" evidence="10">
    <location>
        <begin position="7"/>
        <end position="134"/>
    </location>
</feature>
<feature type="binding site" evidence="9">
    <location>
        <position position="153"/>
    </location>
    <ligand>
        <name>1-deoxy-D-xylulose 5-phosphate</name>
        <dbReference type="ChEBI" id="CHEBI:57792"/>
    </ligand>
</feature>